<keyword evidence="4" id="KW-1185">Reference proteome</keyword>
<accession>A0A2A6BLM3</accession>
<evidence type="ECO:0000313" key="3">
    <source>
        <dbReference type="EnsemblMetazoa" id="PPA35687.1"/>
    </source>
</evidence>
<feature type="compositionally biased region" description="Basic residues" evidence="1">
    <location>
        <begin position="119"/>
        <end position="137"/>
    </location>
</feature>
<evidence type="ECO:0000313" key="4">
    <source>
        <dbReference type="Proteomes" id="UP000005239"/>
    </source>
</evidence>
<proteinExistence type="predicted"/>
<evidence type="ECO:0000256" key="1">
    <source>
        <dbReference type="SAM" id="MobiDB-lite"/>
    </source>
</evidence>
<feature type="compositionally biased region" description="Basic and acidic residues" evidence="1">
    <location>
        <begin position="37"/>
        <end position="57"/>
    </location>
</feature>
<feature type="compositionally biased region" description="Basic and acidic residues" evidence="1">
    <location>
        <begin position="66"/>
        <end position="88"/>
    </location>
</feature>
<evidence type="ECO:0000256" key="2">
    <source>
        <dbReference type="SAM" id="SignalP"/>
    </source>
</evidence>
<name>A0A2A6BLM3_PRIPA</name>
<gene>
    <name evidence="3" type="primary">WBGene00274056</name>
</gene>
<keyword evidence="2" id="KW-0732">Signal</keyword>
<dbReference type="AlphaFoldDB" id="A0A2A6BLM3"/>
<accession>A0A8R1US16</accession>
<dbReference type="Proteomes" id="UP000005239">
    <property type="component" value="Unassembled WGS sequence"/>
</dbReference>
<dbReference type="EnsemblMetazoa" id="PPA35687.1">
    <property type="protein sequence ID" value="PPA35687.1"/>
    <property type="gene ID" value="WBGene00274056"/>
</dbReference>
<protein>
    <submittedName>
        <fullName evidence="3">Uncharacterized protein</fullName>
    </submittedName>
</protein>
<reference evidence="4" key="1">
    <citation type="journal article" date="2008" name="Nat. Genet.">
        <title>The Pristionchus pacificus genome provides a unique perspective on nematode lifestyle and parasitism.</title>
        <authorList>
            <person name="Dieterich C."/>
            <person name="Clifton S.W."/>
            <person name="Schuster L.N."/>
            <person name="Chinwalla A."/>
            <person name="Delehaunty K."/>
            <person name="Dinkelacker I."/>
            <person name="Fulton L."/>
            <person name="Fulton R."/>
            <person name="Godfrey J."/>
            <person name="Minx P."/>
            <person name="Mitreva M."/>
            <person name="Roeseler W."/>
            <person name="Tian H."/>
            <person name="Witte H."/>
            <person name="Yang S.P."/>
            <person name="Wilson R.K."/>
            <person name="Sommer R.J."/>
        </authorList>
    </citation>
    <scope>NUCLEOTIDE SEQUENCE [LARGE SCALE GENOMIC DNA]</scope>
    <source>
        <strain evidence="4">PS312</strain>
    </source>
</reference>
<feature type="region of interest" description="Disordered" evidence="1">
    <location>
        <begin position="37"/>
        <end position="137"/>
    </location>
</feature>
<feature type="signal peptide" evidence="2">
    <location>
        <begin position="1"/>
        <end position="19"/>
    </location>
</feature>
<organism evidence="3 4">
    <name type="scientific">Pristionchus pacificus</name>
    <name type="common">Parasitic nematode worm</name>
    <dbReference type="NCBI Taxonomy" id="54126"/>
    <lineage>
        <taxon>Eukaryota</taxon>
        <taxon>Metazoa</taxon>
        <taxon>Ecdysozoa</taxon>
        <taxon>Nematoda</taxon>
        <taxon>Chromadorea</taxon>
        <taxon>Rhabditida</taxon>
        <taxon>Rhabditina</taxon>
        <taxon>Diplogasteromorpha</taxon>
        <taxon>Diplogasteroidea</taxon>
        <taxon>Neodiplogasteridae</taxon>
        <taxon>Pristionchus</taxon>
    </lineage>
</organism>
<reference evidence="3" key="2">
    <citation type="submission" date="2022-06" db="UniProtKB">
        <authorList>
            <consortium name="EnsemblMetazoa"/>
        </authorList>
    </citation>
    <scope>IDENTIFICATION</scope>
    <source>
        <strain evidence="3">PS312</strain>
    </source>
</reference>
<sequence>MQILLSFTLLLSLISLFNCAPIEGENLVKNEVIEEKIDSVQKEDAKDGEKHTEKKEEEKDDPQPIIHEEPQREFIPIHKRDADHKPVAEAEVPSMNSDVELQPKSPFDGLNEDPEKAKARIARRVGKKKVTPRPSKA</sequence>
<feature type="chain" id="PRO_5043399962" evidence="2">
    <location>
        <begin position="20"/>
        <end position="137"/>
    </location>
</feature>